<dbReference type="Pfam" id="PF00990">
    <property type="entry name" value="GGDEF"/>
    <property type="match status" value="1"/>
</dbReference>
<dbReference type="InterPro" id="IPR035965">
    <property type="entry name" value="PAS-like_dom_sf"/>
</dbReference>
<dbReference type="NCBIfam" id="TIGR00254">
    <property type="entry name" value="GGDEF"/>
    <property type="match status" value="1"/>
</dbReference>
<gene>
    <name evidence="3" type="ORF">HMPREF9453_01292</name>
</gene>
<evidence type="ECO:0000313" key="3">
    <source>
        <dbReference type="EMBL" id="EHO62700.1"/>
    </source>
</evidence>
<feature type="region of interest" description="Disordered" evidence="1">
    <location>
        <begin position="1"/>
        <end position="21"/>
    </location>
</feature>
<name>H1D104_9FIRM</name>
<dbReference type="STRING" id="742743.HMPREF9453_01292"/>
<reference evidence="3 4" key="1">
    <citation type="submission" date="2011-11" db="EMBL/GenBank/DDBJ databases">
        <title>The Genome Sequence of Dialister succinatiphilus YIT 11850.</title>
        <authorList>
            <consortium name="The Broad Institute Genome Sequencing Platform"/>
            <person name="Earl A."/>
            <person name="Ward D."/>
            <person name="Feldgarden M."/>
            <person name="Gevers D."/>
            <person name="Morotomi M."/>
            <person name="Young S.K."/>
            <person name="Zeng Q."/>
            <person name="Gargeya S."/>
            <person name="Fitzgerald M."/>
            <person name="Haas B."/>
            <person name="Abouelleil A."/>
            <person name="Alvarado L."/>
            <person name="Arachchi H.M."/>
            <person name="Berlin A."/>
            <person name="Brown A."/>
            <person name="Chapman S.B."/>
            <person name="Dunbar C."/>
            <person name="Gearin G."/>
            <person name="Goldberg J."/>
            <person name="Griggs A."/>
            <person name="Gujja S."/>
            <person name="Heiman D."/>
            <person name="Howarth C."/>
            <person name="Lui A."/>
            <person name="MacDonald P.J.P."/>
            <person name="Montmayeur A."/>
            <person name="Murphy C."/>
            <person name="Neiman D."/>
            <person name="Pearson M."/>
            <person name="Priest M."/>
            <person name="Roberts A."/>
            <person name="Saif S."/>
            <person name="Shea T."/>
            <person name="Sisk P."/>
            <person name="Stolte C."/>
            <person name="Sykes S."/>
            <person name="Wortman J."/>
            <person name="Nusbaum C."/>
            <person name="Birren B."/>
        </authorList>
    </citation>
    <scope>NUCLEOTIDE SEQUENCE [LARGE SCALE GENOMIC DNA]</scope>
    <source>
        <strain evidence="3 4">YIT 11850</strain>
    </source>
</reference>
<dbReference type="SMART" id="SM00267">
    <property type="entry name" value="GGDEF"/>
    <property type="match status" value="1"/>
</dbReference>
<evidence type="ECO:0000313" key="4">
    <source>
        <dbReference type="Proteomes" id="UP000003277"/>
    </source>
</evidence>
<dbReference type="InterPro" id="IPR029787">
    <property type="entry name" value="Nucleotide_cyclase"/>
</dbReference>
<protein>
    <submittedName>
        <fullName evidence="3">Diguanylate cyclase (GGDEF) domain-containing protein</fullName>
    </submittedName>
</protein>
<dbReference type="InterPro" id="IPR000160">
    <property type="entry name" value="GGDEF_dom"/>
</dbReference>
<organism evidence="3 4">
    <name type="scientific">Dialister succinatiphilus YIT 11850</name>
    <dbReference type="NCBI Taxonomy" id="742743"/>
    <lineage>
        <taxon>Bacteria</taxon>
        <taxon>Bacillati</taxon>
        <taxon>Bacillota</taxon>
        <taxon>Negativicutes</taxon>
        <taxon>Veillonellales</taxon>
        <taxon>Veillonellaceae</taxon>
        <taxon>Dialister</taxon>
    </lineage>
</organism>
<dbReference type="EMBL" id="ADLT01000045">
    <property type="protein sequence ID" value="EHO62700.1"/>
    <property type="molecule type" value="Genomic_DNA"/>
</dbReference>
<dbReference type="eggNOG" id="COG2199">
    <property type="taxonomic scope" value="Bacteria"/>
</dbReference>
<dbReference type="Proteomes" id="UP000003277">
    <property type="component" value="Unassembled WGS sequence"/>
</dbReference>
<dbReference type="PANTHER" id="PTHR45138:SF9">
    <property type="entry name" value="DIGUANYLATE CYCLASE DGCM-RELATED"/>
    <property type="match status" value="1"/>
</dbReference>
<dbReference type="InterPro" id="IPR000014">
    <property type="entry name" value="PAS"/>
</dbReference>
<dbReference type="Gene3D" id="3.30.450.20">
    <property type="entry name" value="PAS domain"/>
    <property type="match status" value="1"/>
</dbReference>
<keyword evidence="4" id="KW-1185">Reference proteome</keyword>
<dbReference type="InterPro" id="IPR043128">
    <property type="entry name" value="Rev_trsase/Diguanyl_cyclase"/>
</dbReference>
<accession>H1D104</accession>
<dbReference type="AlphaFoldDB" id="H1D104"/>
<evidence type="ECO:0000256" key="1">
    <source>
        <dbReference type="SAM" id="MobiDB-lite"/>
    </source>
</evidence>
<comment type="caution">
    <text evidence="3">The sequence shown here is derived from an EMBL/GenBank/DDBJ whole genome shotgun (WGS) entry which is preliminary data.</text>
</comment>
<evidence type="ECO:0000259" key="2">
    <source>
        <dbReference type="PROSITE" id="PS50887"/>
    </source>
</evidence>
<dbReference type="Gene3D" id="3.30.70.270">
    <property type="match status" value="1"/>
</dbReference>
<dbReference type="SUPFAM" id="SSF55785">
    <property type="entry name" value="PYP-like sensor domain (PAS domain)"/>
    <property type="match status" value="1"/>
</dbReference>
<dbReference type="PATRIC" id="fig|742743.3.peg.1311"/>
<dbReference type="RefSeq" id="WP_008859786.1">
    <property type="nucleotide sequence ID" value="NZ_JH591188.1"/>
</dbReference>
<feature type="compositionally biased region" description="Basic and acidic residues" evidence="1">
    <location>
        <begin position="1"/>
        <end position="14"/>
    </location>
</feature>
<dbReference type="GO" id="GO:0052621">
    <property type="term" value="F:diguanylate cyclase activity"/>
    <property type="evidence" value="ECO:0007669"/>
    <property type="project" value="TreeGrafter"/>
</dbReference>
<dbReference type="HOGENOM" id="CLU_882045_0_0_9"/>
<dbReference type="PANTHER" id="PTHR45138">
    <property type="entry name" value="REGULATORY COMPONENTS OF SENSORY TRANSDUCTION SYSTEM"/>
    <property type="match status" value="1"/>
</dbReference>
<dbReference type="CDD" id="cd01949">
    <property type="entry name" value="GGDEF"/>
    <property type="match status" value="1"/>
</dbReference>
<dbReference type="PROSITE" id="PS50887">
    <property type="entry name" value="GGDEF"/>
    <property type="match status" value="1"/>
</dbReference>
<dbReference type="CDD" id="cd00130">
    <property type="entry name" value="PAS"/>
    <property type="match status" value="1"/>
</dbReference>
<proteinExistence type="predicted"/>
<feature type="domain" description="GGDEF" evidence="2">
    <location>
        <begin position="41"/>
        <end position="172"/>
    </location>
</feature>
<dbReference type="SUPFAM" id="SSF55073">
    <property type="entry name" value="Nucleotide cyclase"/>
    <property type="match status" value="1"/>
</dbReference>
<sequence length="315" mass="35628">MLKKANGDLKRSGGRDPLTGVFNRKGGDEAVADYMKAHAGQKAMVLALDIDNFKLVNDVYGHSVGDEALKTLVRDMRETFGEESIITRNGGDEFILFRPYEDLSSITRAMDDFTQTPHTFMAEKREVKFYASLGCAAYPEQGDSYGNLCIRADYALYGAKLNGKAGWRQFDGSITVTDKRSQFGFNLTDVADHLPGGILVLKATKKGEILFANKVMVDLLECDDYEDFTKYTGGTFFSVVHPDDRDPMKKEFHRQLSRTDNPGQIDFLSFRMVTKKGHIIEVDDAARKFRNPFYGDLYYVYLYARQDRLKITGKE</sequence>
<dbReference type="InterPro" id="IPR050469">
    <property type="entry name" value="Diguanylate_Cyclase"/>
</dbReference>